<proteinExistence type="predicted"/>
<evidence type="ECO:0000313" key="3">
    <source>
        <dbReference type="Proteomes" id="UP000824469"/>
    </source>
</evidence>
<feature type="non-terminal residue" evidence="2">
    <location>
        <position position="1"/>
    </location>
</feature>
<dbReference type="AlphaFoldDB" id="A0AA38GCE4"/>
<protein>
    <recommendedName>
        <fullName evidence="1">Reverse transcriptase Ty1/copia-type domain-containing protein</fullName>
    </recommendedName>
</protein>
<name>A0AA38GCE4_TAXCH</name>
<dbReference type="Proteomes" id="UP000824469">
    <property type="component" value="Unassembled WGS sequence"/>
</dbReference>
<dbReference type="Pfam" id="PF07727">
    <property type="entry name" value="RVT_2"/>
    <property type="match status" value="2"/>
</dbReference>
<sequence length="248" mass="28577">FDECFIPHYSSSSSMHPSSSSHLEDHLFEEIDEEVIDTFEGPIPLDVFTMPKWNCTIVSEAMPFIRDLPPTRNHHTHSTSSGLLCQNHTWDLVSLPKRRKMVRCKWVYQIKYAVDGSIDKYKALLVAKGFSQVEGIDYSDNFSPVSKMDFVCLVLAMFRRSLYSLKQAPRDWYDKMDSFLLSVGFVCYHSDHIVYLQYVGEDIVILILYVDDLLLTGSSSSHIHSIQKALSTQFDMKDHGILHYFFGL</sequence>
<feature type="domain" description="Reverse transcriptase Ty1/copia-type" evidence="1">
    <location>
        <begin position="160"/>
        <end position="247"/>
    </location>
</feature>
<dbReference type="InterPro" id="IPR043502">
    <property type="entry name" value="DNA/RNA_pol_sf"/>
</dbReference>
<comment type="caution">
    <text evidence="2">The sequence shown here is derived from an EMBL/GenBank/DDBJ whole genome shotgun (WGS) entry which is preliminary data.</text>
</comment>
<accession>A0AA38GCE4</accession>
<reference evidence="2 3" key="1">
    <citation type="journal article" date="2021" name="Nat. Plants">
        <title>The Taxus genome provides insights into paclitaxel biosynthesis.</title>
        <authorList>
            <person name="Xiong X."/>
            <person name="Gou J."/>
            <person name="Liao Q."/>
            <person name="Li Y."/>
            <person name="Zhou Q."/>
            <person name="Bi G."/>
            <person name="Li C."/>
            <person name="Du R."/>
            <person name="Wang X."/>
            <person name="Sun T."/>
            <person name="Guo L."/>
            <person name="Liang H."/>
            <person name="Lu P."/>
            <person name="Wu Y."/>
            <person name="Zhang Z."/>
            <person name="Ro D.K."/>
            <person name="Shang Y."/>
            <person name="Huang S."/>
            <person name="Yan J."/>
        </authorList>
    </citation>
    <scope>NUCLEOTIDE SEQUENCE [LARGE SCALE GENOMIC DNA]</scope>
    <source>
        <strain evidence="2">Ta-2019</strain>
    </source>
</reference>
<organism evidence="2 3">
    <name type="scientific">Taxus chinensis</name>
    <name type="common">Chinese yew</name>
    <name type="synonym">Taxus wallichiana var. chinensis</name>
    <dbReference type="NCBI Taxonomy" id="29808"/>
    <lineage>
        <taxon>Eukaryota</taxon>
        <taxon>Viridiplantae</taxon>
        <taxon>Streptophyta</taxon>
        <taxon>Embryophyta</taxon>
        <taxon>Tracheophyta</taxon>
        <taxon>Spermatophyta</taxon>
        <taxon>Pinopsida</taxon>
        <taxon>Pinidae</taxon>
        <taxon>Conifers II</taxon>
        <taxon>Cupressales</taxon>
        <taxon>Taxaceae</taxon>
        <taxon>Taxus</taxon>
    </lineage>
</organism>
<dbReference type="InterPro" id="IPR013103">
    <property type="entry name" value="RVT_2"/>
</dbReference>
<evidence type="ECO:0000259" key="1">
    <source>
        <dbReference type="Pfam" id="PF07727"/>
    </source>
</evidence>
<gene>
    <name evidence="2" type="ORF">KI387_044496</name>
</gene>
<feature type="domain" description="Reverse transcriptase Ty1/copia-type" evidence="1">
    <location>
        <begin position="87"/>
        <end position="157"/>
    </location>
</feature>
<keyword evidence="3" id="KW-1185">Reference proteome</keyword>
<dbReference type="EMBL" id="JAHRHJ020000004">
    <property type="protein sequence ID" value="KAH9320396.1"/>
    <property type="molecule type" value="Genomic_DNA"/>
</dbReference>
<evidence type="ECO:0000313" key="2">
    <source>
        <dbReference type="EMBL" id="KAH9320396.1"/>
    </source>
</evidence>
<dbReference type="SUPFAM" id="SSF56672">
    <property type="entry name" value="DNA/RNA polymerases"/>
    <property type="match status" value="1"/>
</dbReference>